<dbReference type="Gene3D" id="1.10.10.10">
    <property type="entry name" value="Winged helix-like DNA-binding domain superfamily/Winged helix DNA-binding domain"/>
    <property type="match status" value="1"/>
</dbReference>
<gene>
    <name evidence="6" type="ORF">FOM92_07845</name>
</gene>
<keyword evidence="4" id="KW-1133">Transmembrane helix</keyword>
<protein>
    <submittedName>
        <fullName evidence="6">Response regulator transcription factor</fullName>
    </submittedName>
</protein>
<keyword evidence="4" id="KW-0812">Transmembrane</keyword>
<dbReference type="CDD" id="cd06170">
    <property type="entry name" value="LuxR_C_like"/>
    <property type="match status" value="1"/>
</dbReference>
<dbReference type="EMBL" id="VKKU01000001">
    <property type="protein sequence ID" value="TSB05469.1"/>
    <property type="molecule type" value="Genomic_DNA"/>
</dbReference>
<dbReference type="PROSITE" id="PS00622">
    <property type="entry name" value="HTH_LUXR_1"/>
    <property type="match status" value="1"/>
</dbReference>
<dbReference type="PANTHER" id="PTHR44688">
    <property type="entry name" value="DNA-BINDING TRANSCRIPTIONAL ACTIVATOR DEVR_DOSR"/>
    <property type="match status" value="1"/>
</dbReference>
<dbReference type="Pfam" id="PF00196">
    <property type="entry name" value="GerE"/>
    <property type="match status" value="1"/>
</dbReference>
<feature type="domain" description="HTH luxR-type" evidence="5">
    <location>
        <begin position="68"/>
        <end position="133"/>
    </location>
</feature>
<dbReference type="Proteomes" id="UP000320160">
    <property type="component" value="Unassembled WGS sequence"/>
</dbReference>
<dbReference type="PROSITE" id="PS50043">
    <property type="entry name" value="HTH_LUXR_2"/>
    <property type="match status" value="1"/>
</dbReference>
<dbReference type="PRINTS" id="PR00038">
    <property type="entry name" value="HTHLUXR"/>
</dbReference>
<organism evidence="6 7">
    <name type="scientific">Sphingorhabdus contaminans</name>
    <dbReference type="NCBI Taxonomy" id="1343899"/>
    <lineage>
        <taxon>Bacteria</taxon>
        <taxon>Pseudomonadati</taxon>
        <taxon>Pseudomonadota</taxon>
        <taxon>Alphaproteobacteria</taxon>
        <taxon>Sphingomonadales</taxon>
        <taxon>Sphingomonadaceae</taxon>
        <taxon>Sphingorhabdus</taxon>
    </lineage>
</organism>
<name>A0A553WL77_9SPHN</name>
<dbReference type="GO" id="GO:0003677">
    <property type="term" value="F:DNA binding"/>
    <property type="evidence" value="ECO:0007669"/>
    <property type="project" value="UniProtKB-KW"/>
</dbReference>
<dbReference type="OrthoDB" id="9814495at2"/>
<dbReference type="AlphaFoldDB" id="A0A553WL77"/>
<keyword evidence="2" id="KW-0238">DNA-binding</keyword>
<dbReference type="InterPro" id="IPR000792">
    <property type="entry name" value="Tscrpt_reg_LuxR_C"/>
</dbReference>
<reference evidence="6 7" key="1">
    <citation type="submission" date="2019-07" db="EMBL/GenBank/DDBJ databases">
        <authorList>
            <person name="Park M."/>
        </authorList>
    </citation>
    <scope>NUCLEOTIDE SEQUENCE [LARGE SCALE GENOMIC DNA]</scope>
    <source>
        <strain evidence="6 7">KCTC32445</strain>
    </source>
</reference>
<evidence type="ECO:0000313" key="7">
    <source>
        <dbReference type="Proteomes" id="UP000320160"/>
    </source>
</evidence>
<keyword evidence="7" id="KW-1185">Reference proteome</keyword>
<dbReference type="SUPFAM" id="SSF46894">
    <property type="entry name" value="C-terminal effector domain of the bipartite response regulators"/>
    <property type="match status" value="1"/>
</dbReference>
<evidence type="ECO:0000256" key="4">
    <source>
        <dbReference type="SAM" id="Phobius"/>
    </source>
</evidence>
<evidence type="ECO:0000256" key="3">
    <source>
        <dbReference type="ARBA" id="ARBA00023163"/>
    </source>
</evidence>
<dbReference type="InterPro" id="IPR036388">
    <property type="entry name" value="WH-like_DNA-bd_sf"/>
</dbReference>
<evidence type="ECO:0000256" key="1">
    <source>
        <dbReference type="ARBA" id="ARBA00023015"/>
    </source>
</evidence>
<dbReference type="GO" id="GO:0006355">
    <property type="term" value="P:regulation of DNA-templated transcription"/>
    <property type="evidence" value="ECO:0007669"/>
    <property type="project" value="InterPro"/>
</dbReference>
<keyword evidence="4" id="KW-0472">Membrane</keyword>
<sequence length="136" mass="15423">MWRLVVLYGLALAAFAFLLEWLDFKRSVQHWSFEFYVACIAIIFVLLGIWIGNRLTARPREAFARNEAAIASLGISAREVEVLEMLSAGHANKVIARRLDISPNTVKTHVARLYEKLEVASRTQAISRARELDILP</sequence>
<feature type="transmembrane region" description="Helical" evidence="4">
    <location>
        <begin position="32"/>
        <end position="51"/>
    </location>
</feature>
<evidence type="ECO:0000256" key="2">
    <source>
        <dbReference type="ARBA" id="ARBA00023125"/>
    </source>
</evidence>
<evidence type="ECO:0000259" key="5">
    <source>
        <dbReference type="PROSITE" id="PS50043"/>
    </source>
</evidence>
<keyword evidence="1" id="KW-0805">Transcription regulation</keyword>
<dbReference type="PANTHER" id="PTHR44688:SF16">
    <property type="entry name" value="DNA-BINDING TRANSCRIPTIONAL ACTIVATOR DEVR_DOSR"/>
    <property type="match status" value="1"/>
</dbReference>
<accession>A0A553WL77</accession>
<keyword evidence="3" id="KW-0804">Transcription</keyword>
<dbReference type="SMART" id="SM00421">
    <property type="entry name" value="HTH_LUXR"/>
    <property type="match status" value="1"/>
</dbReference>
<comment type="caution">
    <text evidence="6">The sequence shown here is derived from an EMBL/GenBank/DDBJ whole genome shotgun (WGS) entry which is preliminary data.</text>
</comment>
<proteinExistence type="predicted"/>
<evidence type="ECO:0000313" key="6">
    <source>
        <dbReference type="EMBL" id="TSB05469.1"/>
    </source>
</evidence>
<dbReference type="InterPro" id="IPR016032">
    <property type="entry name" value="Sig_transdc_resp-reg_C-effctor"/>
</dbReference>